<accession>A0A812UU23</accession>
<dbReference type="Proteomes" id="UP000604046">
    <property type="component" value="Unassembled WGS sequence"/>
</dbReference>
<dbReference type="PANTHER" id="PTHR47447">
    <property type="entry name" value="OS03G0856100 PROTEIN"/>
    <property type="match status" value="1"/>
</dbReference>
<dbReference type="EMBL" id="CAJNDS010002738">
    <property type="protein sequence ID" value="CAE7579421.1"/>
    <property type="molecule type" value="Genomic_DNA"/>
</dbReference>
<protein>
    <recommendedName>
        <fullName evidence="4">Pentatricopeptide repeat-containing protein, chloroplastic</fullName>
    </recommendedName>
</protein>
<proteinExistence type="predicted"/>
<name>A0A812UU23_9DINO</name>
<dbReference type="OrthoDB" id="185373at2759"/>
<dbReference type="Gene3D" id="1.25.40.10">
    <property type="entry name" value="Tetratricopeptide repeat domain"/>
    <property type="match status" value="2"/>
</dbReference>
<organism evidence="2 3">
    <name type="scientific">Symbiodinium natans</name>
    <dbReference type="NCBI Taxonomy" id="878477"/>
    <lineage>
        <taxon>Eukaryota</taxon>
        <taxon>Sar</taxon>
        <taxon>Alveolata</taxon>
        <taxon>Dinophyceae</taxon>
        <taxon>Suessiales</taxon>
        <taxon>Symbiodiniaceae</taxon>
        <taxon>Symbiodinium</taxon>
    </lineage>
</organism>
<dbReference type="PANTHER" id="PTHR47447:SF17">
    <property type="entry name" value="OS12G0638900 PROTEIN"/>
    <property type="match status" value="1"/>
</dbReference>
<evidence type="ECO:0000313" key="2">
    <source>
        <dbReference type="EMBL" id="CAE7579421.1"/>
    </source>
</evidence>
<evidence type="ECO:0008006" key="4">
    <source>
        <dbReference type="Google" id="ProtNLM"/>
    </source>
</evidence>
<gene>
    <name evidence="2" type="ORF">SNAT2548_LOCUS33059</name>
</gene>
<comment type="caution">
    <text evidence="2">The sequence shown here is derived from an EMBL/GenBank/DDBJ whole genome shotgun (WGS) entry which is preliminary data.</text>
</comment>
<evidence type="ECO:0000256" key="1">
    <source>
        <dbReference type="ARBA" id="ARBA00022737"/>
    </source>
</evidence>
<sequence length="252" mass="27486">MTSVHGAMAPMSPKLIRDLPAVSDMELKSWKKSPRLATIALSRLARQRRAHEVQQALEAMQRSGLRLDVIHWGAASRAFEKRNCWPQSLAMLKRADTLGLLSNEFMFSSALQSCTESSAWRVALGLALESSRLGLVNAVLTSGTISALARRWQLSVEAFVDFATRSEPSDFAYTAVIAAQGQANRWYAAVSTLNRMPGARIDPPLVSHSAALDAFAWGRRWNEAVAALLHLLTAALVPNLITFNSVLSACLG</sequence>
<keyword evidence="1" id="KW-0677">Repeat</keyword>
<reference evidence="2" key="1">
    <citation type="submission" date="2021-02" db="EMBL/GenBank/DDBJ databases">
        <authorList>
            <person name="Dougan E. K."/>
            <person name="Rhodes N."/>
            <person name="Thang M."/>
            <person name="Chan C."/>
        </authorList>
    </citation>
    <scope>NUCLEOTIDE SEQUENCE</scope>
</reference>
<evidence type="ECO:0000313" key="3">
    <source>
        <dbReference type="Proteomes" id="UP000604046"/>
    </source>
</evidence>
<dbReference type="AlphaFoldDB" id="A0A812UU23"/>
<dbReference type="InterPro" id="IPR011990">
    <property type="entry name" value="TPR-like_helical_dom_sf"/>
</dbReference>
<keyword evidence="3" id="KW-1185">Reference proteome</keyword>